<evidence type="ECO:0000256" key="1">
    <source>
        <dbReference type="ARBA" id="ARBA00022729"/>
    </source>
</evidence>
<feature type="signal peptide" evidence="3">
    <location>
        <begin position="1"/>
        <end position="20"/>
    </location>
</feature>
<dbReference type="EMBL" id="KN822943">
    <property type="protein sequence ID" value="KIO34377.1"/>
    <property type="molecule type" value="Genomic_DNA"/>
</dbReference>
<dbReference type="SUPFAM" id="SSF50685">
    <property type="entry name" value="Barwin-like endoglucanases"/>
    <property type="match status" value="1"/>
</dbReference>
<feature type="region of interest" description="Disordered" evidence="2">
    <location>
        <begin position="143"/>
        <end position="241"/>
    </location>
</feature>
<evidence type="ECO:0000256" key="3">
    <source>
        <dbReference type="SAM" id="SignalP"/>
    </source>
</evidence>
<sequence length="258" mass="27837">MLFALSSFSVVLASLSLVAAVPHEQAHGLVKKSHHNAAAHHHQKRFSGRATWYDVGLGACGDYNGPSDYIVALNSHQLDTSVYPPVQCGRKVRITYQGKSAVATVKDECPGCPFGALDMSKGLFTHFESLGTGEFTMNWDWTDGSGGDDNNNDDNKKDDNKDDNNDDEKKKTTTTTHRTTTTTRKTTTTTTTTTTKKKTSSSSSTTTTTTTTSAVPTSSVVPDVDDTKTQTEDSDSNIANQQQFIAQMGYMASTGRSS</sequence>
<dbReference type="HOGENOM" id="CLU_047639_0_1_1"/>
<evidence type="ECO:0008006" key="6">
    <source>
        <dbReference type="Google" id="ProtNLM"/>
    </source>
</evidence>
<dbReference type="PANTHER" id="PTHR31836:SF28">
    <property type="entry name" value="SRCR DOMAIN-CONTAINING PROTEIN-RELATED"/>
    <property type="match status" value="1"/>
</dbReference>
<keyword evidence="1 3" id="KW-0732">Signal</keyword>
<accession>A0A0C3MKZ7</accession>
<evidence type="ECO:0000256" key="2">
    <source>
        <dbReference type="SAM" id="MobiDB-lite"/>
    </source>
</evidence>
<reference evidence="4 5" key="1">
    <citation type="submission" date="2014-04" db="EMBL/GenBank/DDBJ databases">
        <authorList>
            <consortium name="DOE Joint Genome Institute"/>
            <person name="Kuo A."/>
            <person name="Girlanda M."/>
            <person name="Perotto S."/>
            <person name="Kohler A."/>
            <person name="Nagy L.G."/>
            <person name="Floudas D."/>
            <person name="Copeland A."/>
            <person name="Barry K.W."/>
            <person name="Cichocki N."/>
            <person name="Veneault-Fourrey C."/>
            <person name="LaButti K."/>
            <person name="Lindquist E.A."/>
            <person name="Lipzen A."/>
            <person name="Lundell T."/>
            <person name="Morin E."/>
            <person name="Murat C."/>
            <person name="Sun H."/>
            <person name="Tunlid A."/>
            <person name="Henrissat B."/>
            <person name="Grigoriev I.V."/>
            <person name="Hibbett D.S."/>
            <person name="Martin F."/>
            <person name="Nordberg H.P."/>
            <person name="Cantor M.N."/>
            <person name="Hua S.X."/>
        </authorList>
    </citation>
    <scope>NUCLEOTIDE SEQUENCE [LARGE SCALE GENOMIC DNA]</scope>
    <source>
        <strain evidence="4 5">MUT 4182</strain>
    </source>
</reference>
<keyword evidence="5" id="KW-1185">Reference proteome</keyword>
<protein>
    <recommendedName>
        <fullName evidence="6">RlpA-like protein double-psi beta-barrel domain-containing protein</fullName>
    </recommendedName>
</protein>
<dbReference type="PANTHER" id="PTHR31836">
    <property type="match status" value="1"/>
</dbReference>
<evidence type="ECO:0000313" key="4">
    <source>
        <dbReference type="EMBL" id="KIO34377.1"/>
    </source>
</evidence>
<dbReference type="InterPro" id="IPR036908">
    <property type="entry name" value="RlpA-like_sf"/>
</dbReference>
<dbReference type="AlphaFoldDB" id="A0A0C3MKZ7"/>
<dbReference type="STRING" id="1051891.A0A0C3MKZ7"/>
<organism evidence="4 5">
    <name type="scientific">Tulasnella calospora MUT 4182</name>
    <dbReference type="NCBI Taxonomy" id="1051891"/>
    <lineage>
        <taxon>Eukaryota</taxon>
        <taxon>Fungi</taxon>
        <taxon>Dikarya</taxon>
        <taxon>Basidiomycota</taxon>
        <taxon>Agaricomycotina</taxon>
        <taxon>Agaricomycetes</taxon>
        <taxon>Cantharellales</taxon>
        <taxon>Tulasnellaceae</taxon>
        <taxon>Tulasnella</taxon>
    </lineage>
</organism>
<feature type="compositionally biased region" description="Low complexity" evidence="2">
    <location>
        <begin position="173"/>
        <end position="222"/>
    </location>
</feature>
<name>A0A0C3MKZ7_9AGAM</name>
<dbReference type="Proteomes" id="UP000054248">
    <property type="component" value="Unassembled WGS sequence"/>
</dbReference>
<evidence type="ECO:0000313" key="5">
    <source>
        <dbReference type="Proteomes" id="UP000054248"/>
    </source>
</evidence>
<reference evidence="5" key="2">
    <citation type="submission" date="2015-01" db="EMBL/GenBank/DDBJ databases">
        <title>Evolutionary Origins and Diversification of the Mycorrhizal Mutualists.</title>
        <authorList>
            <consortium name="DOE Joint Genome Institute"/>
            <consortium name="Mycorrhizal Genomics Consortium"/>
            <person name="Kohler A."/>
            <person name="Kuo A."/>
            <person name="Nagy L.G."/>
            <person name="Floudas D."/>
            <person name="Copeland A."/>
            <person name="Barry K.W."/>
            <person name="Cichocki N."/>
            <person name="Veneault-Fourrey C."/>
            <person name="LaButti K."/>
            <person name="Lindquist E.A."/>
            <person name="Lipzen A."/>
            <person name="Lundell T."/>
            <person name="Morin E."/>
            <person name="Murat C."/>
            <person name="Riley R."/>
            <person name="Ohm R."/>
            <person name="Sun H."/>
            <person name="Tunlid A."/>
            <person name="Henrissat B."/>
            <person name="Grigoriev I.V."/>
            <person name="Hibbett D.S."/>
            <person name="Martin F."/>
        </authorList>
    </citation>
    <scope>NUCLEOTIDE SEQUENCE [LARGE SCALE GENOMIC DNA]</scope>
    <source>
        <strain evidence="5">MUT 4182</strain>
    </source>
</reference>
<dbReference type="CDD" id="cd22191">
    <property type="entry name" value="DPBB_RlpA_EXP_N-like"/>
    <property type="match status" value="1"/>
</dbReference>
<dbReference type="Gene3D" id="2.40.40.10">
    <property type="entry name" value="RlpA-like domain"/>
    <property type="match status" value="1"/>
</dbReference>
<feature type="compositionally biased region" description="Basic and acidic residues" evidence="2">
    <location>
        <begin position="153"/>
        <end position="171"/>
    </location>
</feature>
<gene>
    <name evidence="4" type="ORF">M407DRAFT_240678</name>
</gene>
<feature type="chain" id="PRO_5002166915" description="RlpA-like protein double-psi beta-barrel domain-containing protein" evidence="3">
    <location>
        <begin position="21"/>
        <end position="258"/>
    </location>
</feature>
<dbReference type="OrthoDB" id="623670at2759"/>
<dbReference type="InterPro" id="IPR051477">
    <property type="entry name" value="Expansin_CellWall"/>
</dbReference>
<proteinExistence type="predicted"/>